<proteinExistence type="inferred from homology"/>
<dbReference type="SMART" id="SM00607">
    <property type="entry name" value="FTP"/>
    <property type="match status" value="1"/>
</dbReference>
<evidence type="ECO:0000256" key="2">
    <source>
        <dbReference type="ARBA" id="ARBA00010147"/>
    </source>
</evidence>
<dbReference type="FunFam" id="2.60.120.260:FF:000105">
    <property type="entry name" value="Sushi, von Willebrand factor type A, EGF and pentraxin domain-containing protein 1"/>
    <property type="match status" value="1"/>
</dbReference>
<evidence type="ECO:0000256" key="4">
    <source>
        <dbReference type="ARBA" id="ARBA00022723"/>
    </source>
</evidence>
<evidence type="ECO:0000256" key="8">
    <source>
        <dbReference type="SAM" id="SignalP"/>
    </source>
</evidence>
<reference evidence="10" key="1">
    <citation type="submission" date="2022-01" db="EMBL/GenBank/DDBJ databases">
        <authorList>
            <person name="Braso-Vives M."/>
        </authorList>
    </citation>
    <scope>NUCLEOTIDE SEQUENCE</scope>
</reference>
<evidence type="ECO:0000256" key="7">
    <source>
        <dbReference type="ARBA" id="ARBA00023157"/>
    </source>
</evidence>
<keyword evidence="4" id="KW-0479">Metal-binding</keyword>
<dbReference type="PANTHER" id="PTHR45713">
    <property type="entry name" value="FTP DOMAIN-CONTAINING PROTEIN"/>
    <property type="match status" value="1"/>
</dbReference>
<dbReference type="Pfam" id="PF22633">
    <property type="entry name" value="F5_F8_type_C_2"/>
    <property type="match status" value="1"/>
</dbReference>
<evidence type="ECO:0000313" key="10">
    <source>
        <dbReference type="EMBL" id="CAH1239457.1"/>
    </source>
</evidence>
<protein>
    <submittedName>
        <fullName evidence="10">CLEC10A protein</fullName>
    </submittedName>
</protein>
<dbReference type="Proteomes" id="UP000838412">
    <property type="component" value="Chromosome 11"/>
</dbReference>
<evidence type="ECO:0000256" key="1">
    <source>
        <dbReference type="ARBA" id="ARBA00002219"/>
    </source>
</evidence>
<dbReference type="GO" id="GO:0046872">
    <property type="term" value="F:metal ion binding"/>
    <property type="evidence" value="ECO:0007669"/>
    <property type="project" value="UniProtKB-KW"/>
</dbReference>
<dbReference type="Pfam" id="PF00059">
    <property type="entry name" value="Lectin_C"/>
    <property type="match status" value="1"/>
</dbReference>
<dbReference type="GO" id="GO:0042806">
    <property type="term" value="F:fucose binding"/>
    <property type="evidence" value="ECO:0007669"/>
    <property type="project" value="UniProtKB-ARBA"/>
</dbReference>
<keyword evidence="7" id="KW-1015">Disulfide bond</keyword>
<dbReference type="SUPFAM" id="SSF49785">
    <property type="entry name" value="Galactose-binding domain-like"/>
    <property type="match status" value="1"/>
</dbReference>
<gene>
    <name evidence="10" type="primary">CLEC10A</name>
    <name evidence="10" type="ORF">BLAG_LOCUS3757</name>
</gene>
<dbReference type="InterPro" id="IPR051941">
    <property type="entry name" value="BG_Antigen-Binding_Lectin"/>
</dbReference>
<feature type="signal peptide" evidence="8">
    <location>
        <begin position="1"/>
        <end position="25"/>
    </location>
</feature>
<dbReference type="InterPro" id="IPR008979">
    <property type="entry name" value="Galactose-bd-like_sf"/>
</dbReference>
<name>A0A8J9VZ13_BRALA</name>
<sequence length="472" mass="51861">MGVLNVVTVVLAVLVTLQESGQTTGQDLGEDTEPCLPCEELDQLKNDLMKMQAETDNTFSMLEANATKDRQALRHMWKKTHEQENRIVELEGQVGNLTGDKVKMDKQVGILTDAVNRLIHKKVVNVALGKAANQTSTHGPGAASRAVDGDTNTTFDAGTCTHTQEEDNPTWWVDLGQSYTVERVVIFNRQDNSAERLNPFNIHIGDSDQVNENLQCGGDHEIDVDEASISVSCHGMRGRYVAIDLPGPRRTLTLCEVKVFSAPKKWREDGRCGRGYPAEDGYPAECDPSGIYPCCSSNNHCGITAADCDCPTCVDYRNPLPATTSPATTPPATTPPATTPPATCPRGYVQFLDRCFGLSTDTKNYADARSACQAAGRHLAMPKDPETNGFLVEQIKNTYSSGSFAWFGLTDQVQEGTFVWEDGTPLGNGWSDWAPEQPDDYQSAEDCVHWTADQGYMWNDYPCSENTYYVCE</sequence>
<dbReference type="OrthoDB" id="547680at2759"/>
<evidence type="ECO:0000259" key="9">
    <source>
        <dbReference type="PROSITE" id="PS50041"/>
    </source>
</evidence>
<evidence type="ECO:0000256" key="3">
    <source>
        <dbReference type="ARBA" id="ARBA00011233"/>
    </source>
</evidence>
<evidence type="ECO:0000256" key="6">
    <source>
        <dbReference type="ARBA" id="ARBA00022837"/>
    </source>
</evidence>
<keyword evidence="11" id="KW-1185">Reference proteome</keyword>
<dbReference type="EMBL" id="OV696696">
    <property type="protein sequence ID" value="CAH1239457.1"/>
    <property type="molecule type" value="Genomic_DNA"/>
</dbReference>
<dbReference type="GO" id="GO:0010185">
    <property type="term" value="P:regulation of cellular defense response"/>
    <property type="evidence" value="ECO:0007669"/>
    <property type="project" value="UniProtKB-ARBA"/>
</dbReference>
<feature type="domain" description="C-type lectin" evidence="9">
    <location>
        <begin position="351"/>
        <end position="472"/>
    </location>
</feature>
<dbReference type="SUPFAM" id="SSF56436">
    <property type="entry name" value="C-type lectin-like"/>
    <property type="match status" value="1"/>
</dbReference>
<dbReference type="InterPro" id="IPR016187">
    <property type="entry name" value="CTDL_fold"/>
</dbReference>
<dbReference type="PROSITE" id="PS50041">
    <property type="entry name" value="C_TYPE_LECTIN_2"/>
    <property type="match status" value="1"/>
</dbReference>
<dbReference type="CDD" id="cd00037">
    <property type="entry name" value="CLECT"/>
    <property type="match status" value="1"/>
</dbReference>
<dbReference type="AlphaFoldDB" id="A0A8J9VZ13"/>
<keyword evidence="6" id="KW-0106">Calcium</keyword>
<dbReference type="PANTHER" id="PTHR45713:SF6">
    <property type="entry name" value="F5_8 TYPE C DOMAIN-CONTAINING PROTEIN"/>
    <property type="match status" value="1"/>
</dbReference>
<evidence type="ECO:0000313" key="11">
    <source>
        <dbReference type="Proteomes" id="UP000838412"/>
    </source>
</evidence>
<dbReference type="InterPro" id="IPR016186">
    <property type="entry name" value="C-type_lectin-like/link_sf"/>
</dbReference>
<dbReference type="GO" id="GO:0001868">
    <property type="term" value="P:regulation of complement activation, lectin pathway"/>
    <property type="evidence" value="ECO:0007669"/>
    <property type="project" value="UniProtKB-ARBA"/>
</dbReference>
<dbReference type="Gene3D" id="3.10.100.10">
    <property type="entry name" value="Mannose-Binding Protein A, subunit A"/>
    <property type="match status" value="1"/>
</dbReference>
<accession>A0A8J9VZ13</accession>
<keyword evidence="8" id="KW-0732">Signal</keyword>
<dbReference type="InterPro" id="IPR001304">
    <property type="entry name" value="C-type_lectin-like"/>
</dbReference>
<keyword evidence="5" id="KW-0430">Lectin</keyword>
<evidence type="ECO:0000256" key="5">
    <source>
        <dbReference type="ARBA" id="ARBA00022734"/>
    </source>
</evidence>
<dbReference type="InterPro" id="IPR018378">
    <property type="entry name" value="C-type_lectin_CS"/>
</dbReference>
<comment type="similarity">
    <text evidence="2">Belongs to the fucolectin family.</text>
</comment>
<dbReference type="InterPro" id="IPR006585">
    <property type="entry name" value="FTP1"/>
</dbReference>
<comment type="subunit">
    <text evidence="3">Homotrimer.</text>
</comment>
<dbReference type="CDD" id="cd10909">
    <property type="entry name" value="ChtBD1_GH18_2"/>
    <property type="match status" value="1"/>
</dbReference>
<dbReference type="PROSITE" id="PS00615">
    <property type="entry name" value="C_TYPE_LECTIN_1"/>
    <property type="match status" value="1"/>
</dbReference>
<organism evidence="10 11">
    <name type="scientific">Branchiostoma lanceolatum</name>
    <name type="common">Common lancelet</name>
    <name type="synonym">Amphioxus lanceolatum</name>
    <dbReference type="NCBI Taxonomy" id="7740"/>
    <lineage>
        <taxon>Eukaryota</taxon>
        <taxon>Metazoa</taxon>
        <taxon>Chordata</taxon>
        <taxon>Cephalochordata</taxon>
        <taxon>Leptocardii</taxon>
        <taxon>Amphioxiformes</taxon>
        <taxon>Branchiostomatidae</taxon>
        <taxon>Branchiostoma</taxon>
    </lineage>
</organism>
<feature type="chain" id="PRO_5035466824" evidence="8">
    <location>
        <begin position="26"/>
        <end position="472"/>
    </location>
</feature>
<dbReference type="SMART" id="SM00034">
    <property type="entry name" value="CLECT"/>
    <property type="match status" value="1"/>
</dbReference>
<comment type="function">
    <text evidence="1">Acts as a defensive agent. Recognizes blood group fucosylated oligosaccharides including A, B, H and Lewis B-type antigens. Does not recognize Lewis A antigen and has low affinity for monovalent haptens.</text>
</comment>
<dbReference type="Gene3D" id="2.60.120.260">
    <property type="entry name" value="Galactose-binding domain-like"/>
    <property type="match status" value="1"/>
</dbReference>